<evidence type="ECO:0000313" key="1">
    <source>
        <dbReference type="EMBL" id="WSB67336.1"/>
    </source>
</evidence>
<dbReference type="Proteomes" id="UP001344251">
    <property type="component" value="Chromosome"/>
</dbReference>
<accession>A0ABZ1FAG4</accession>
<protein>
    <submittedName>
        <fullName evidence="1">Uncharacterized protein</fullName>
    </submittedName>
</protein>
<gene>
    <name evidence="1" type="ORF">OG863_04840</name>
</gene>
<dbReference type="RefSeq" id="WP_326616622.1">
    <property type="nucleotide sequence ID" value="NZ_CP109106.1"/>
</dbReference>
<keyword evidence="2" id="KW-1185">Reference proteome</keyword>
<proteinExistence type="predicted"/>
<name>A0ABZ1FAG4_9ACTN</name>
<sequence length="53" mass="5858">MTARYGGVPSLADLIVTWVSTGEFNRRKRSAAPGLEAYRAECLSALHEQLARH</sequence>
<dbReference type="EMBL" id="CP109106">
    <property type="protein sequence ID" value="WSB67336.1"/>
    <property type="molecule type" value="Genomic_DNA"/>
</dbReference>
<reference evidence="1 2" key="1">
    <citation type="submission" date="2022-10" db="EMBL/GenBank/DDBJ databases">
        <title>The complete genomes of actinobacterial strains from the NBC collection.</title>
        <authorList>
            <person name="Joergensen T.S."/>
            <person name="Alvarez Arevalo M."/>
            <person name="Sterndorff E.B."/>
            <person name="Faurdal D."/>
            <person name="Vuksanovic O."/>
            <person name="Mourched A.-S."/>
            <person name="Charusanti P."/>
            <person name="Shaw S."/>
            <person name="Blin K."/>
            <person name="Weber T."/>
        </authorList>
    </citation>
    <scope>NUCLEOTIDE SEQUENCE [LARGE SCALE GENOMIC DNA]</scope>
    <source>
        <strain evidence="1 2">NBC 01774</strain>
    </source>
</reference>
<organism evidence="1 2">
    <name type="scientific">Streptomyces decoyicus</name>
    <dbReference type="NCBI Taxonomy" id="249567"/>
    <lineage>
        <taxon>Bacteria</taxon>
        <taxon>Bacillati</taxon>
        <taxon>Actinomycetota</taxon>
        <taxon>Actinomycetes</taxon>
        <taxon>Kitasatosporales</taxon>
        <taxon>Streptomycetaceae</taxon>
        <taxon>Streptomyces</taxon>
    </lineage>
</organism>
<evidence type="ECO:0000313" key="2">
    <source>
        <dbReference type="Proteomes" id="UP001344251"/>
    </source>
</evidence>